<dbReference type="InterPro" id="IPR003439">
    <property type="entry name" value="ABC_transporter-like_ATP-bd"/>
</dbReference>
<feature type="non-terminal residue" evidence="2">
    <location>
        <position position="105"/>
    </location>
</feature>
<feature type="non-terminal residue" evidence="2">
    <location>
        <position position="1"/>
    </location>
</feature>
<proteinExistence type="predicted"/>
<dbReference type="AlphaFoldDB" id="A0A815XPK4"/>
<gene>
    <name evidence="2" type="ORF">EDS130_LOCUS46566</name>
</gene>
<name>A0A815XPK4_ADIRI</name>
<protein>
    <recommendedName>
        <fullName evidence="1">ABC transporter domain-containing protein</fullName>
    </recommendedName>
</protein>
<dbReference type="InterPro" id="IPR027417">
    <property type="entry name" value="P-loop_NTPase"/>
</dbReference>
<dbReference type="GO" id="GO:0016020">
    <property type="term" value="C:membrane"/>
    <property type="evidence" value="ECO:0007669"/>
    <property type="project" value="InterPro"/>
</dbReference>
<evidence type="ECO:0000313" key="2">
    <source>
        <dbReference type="EMBL" id="CAF1560742.1"/>
    </source>
</evidence>
<accession>A0A815XPK4</accession>
<dbReference type="SUPFAM" id="SSF52540">
    <property type="entry name" value="P-loop containing nucleoside triphosphate hydrolases"/>
    <property type="match status" value="1"/>
</dbReference>
<dbReference type="PANTHER" id="PTHR19229:SF263">
    <property type="entry name" value="CHROMOSOME UNDETERMINED SCAFFOLD_17, WHOLE GENOME SHOTGUN SEQUENCE"/>
    <property type="match status" value="1"/>
</dbReference>
<dbReference type="GO" id="GO:0005319">
    <property type="term" value="F:lipid transporter activity"/>
    <property type="evidence" value="ECO:0007669"/>
    <property type="project" value="TreeGrafter"/>
</dbReference>
<dbReference type="OrthoDB" id="6512918at2759"/>
<sequence>KELGVQLNHVSKTYSFLVQRRPPVHAVKNLSMNIYSGQLTALLGHNGAGKSTTISMITGLIPPTSGQIIINGLDIATSMDKVRDILGLCPQYNILFDHLTVREHL</sequence>
<dbReference type="EMBL" id="CAJNOJ010002613">
    <property type="protein sequence ID" value="CAF1560742.1"/>
    <property type="molecule type" value="Genomic_DNA"/>
</dbReference>
<dbReference type="InterPro" id="IPR026082">
    <property type="entry name" value="ABCA"/>
</dbReference>
<dbReference type="Proteomes" id="UP000663852">
    <property type="component" value="Unassembled WGS sequence"/>
</dbReference>
<dbReference type="PANTHER" id="PTHR19229">
    <property type="entry name" value="ATP-BINDING CASSETTE TRANSPORTER SUBFAMILY A ABCA"/>
    <property type="match status" value="1"/>
</dbReference>
<organism evidence="2">
    <name type="scientific">Adineta ricciae</name>
    <name type="common">Rotifer</name>
    <dbReference type="NCBI Taxonomy" id="249248"/>
    <lineage>
        <taxon>Eukaryota</taxon>
        <taxon>Metazoa</taxon>
        <taxon>Spiralia</taxon>
        <taxon>Gnathifera</taxon>
        <taxon>Rotifera</taxon>
        <taxon>Eurotatoria</taxon>
        <taxon>Bdelloidea</taxon>
        <taxon>Adinetida</taxon>
        <taxon>Adinetidae</taxon>
        <taxon>Adineta</taxon>
    </lineage>
</organism>
<feature type="domain" description="ABC transporter" evidence="1">
    <location>
        <begin position="27"/>
        <end position="104"/>
    </location>
</feature>
<evidence type="ECO:0000259" key="1">
    <source>
        <dbReference type="Pfam" id="PF00005"/>
    </source>
</evidence>
<dbReference type="GO" id="GO:0016887">
    <property type="term" value="F:ATP hydrolysis activity"/>
    <property type="evidence" value="ECO:0007669"/>
    <property type="project" value="InterPro"/>
</dbReference>
<dbReference type="Pfam" id="PF00005">
    <property type="entry name" value="ABC_tran"/>
    <property type="match status" value="1"/>
</dbReference>
<dbReference type="GO" id="GO:0005524">
    <property type="term" value="F:ATP binding"/>
    <property type="evidence" value="ECO:0007669"/>
    <property type="project" value="InterPro"/>
</dbReference>
<reference evidence="2" key="1">
    <citation type="submission" date="2021-02" db="EMBL/GenBank/DDBJ databases">
        <authorList>
            <person name="Nowell W R."/>
        </authorList>
    </citation>
    <scope>NUCLEOTIDE SEQUENCE</scope>
</reference>
<comment type="caution">
    <text evidence="2">The sequence shown here is derived from an EMBL/GenBank/DDBJ whole genome shotgun (WGS) entry which is preliminary data.</text>
</comment>
<dbReference type="GO" id="GO:0140359">
    <property type="term" value="F:ABC-type transporter activity"/>
    <property type="evidence" value="ECO:0007669"/>
    <property type="project" value="InterPro"/>
</dbReference>
<dbReference type="Gene3D" id="3.40.50.300">
    <property type="entry name" value="P-loop containing nucleotide triphosphate hydrolases"/>
    <property type="match status" value="1"/>
</dbReference>